<feature type="binding site" evidence="12">
    <location>
        <position position="44"/>
    </location>
    <ligand>
        <name>[4Fe-4S] cluster</name>
        <dbReference type="ChEBI" id="CHEBI:49883"/>
        <label>1</label>
    </ligand>
</feature>
<dbReference type="NCBIfam" id="TIGR01582">
    <property type="entry name" value="FDH-beta"/>
    <property type="match status" value="1"/>
</dbReference>
<feature type="region of interest" description="Disordered" evidence="13">
    <location>
        <begin position="281"/>
        <end position="305"/>
    </location>
</feature>
<feature type="compositionally biased region" description="Basic and acidic residues" evidence="13">
    <location>
        <begin position="289"/>
        <end position="305"/>
    </location>
</feature>
<sequence length="305" mass="33537">MALQSLDIKRRSATTTPSPSVREPVGGEVAKLIDTSKCIGCKACQVACMEWNDTRDEIGHNVGVYDNPADLTDKSWTIMRFAEYENPAGDLEWLIRKDGCMHCEDPGCLKACPSPGAIVQYTNGIVDFHEENCIGCGYCVTGCPFDVPRISEKDKKAYKCTLCSDRVAVGQEPACAKTCPTGAIVFGTKEDMQHHAEERIEDLKSRGFENAGLYDPAGVGGTHVMYVLHHADKPELYSDLPKDPKISPMVSLWKGVAKPLGVAAMALTALIGFFHYIRTGPNETDEEDERRADEDARKIQEAHHD</sequence>
<feature type="binding site" evidence="12">
    <location>
        <position position="103"/>
    </location>
    <ligand>
        <name>[4Fe-4S] cluster</name>
        <dbReference type="ChEBI" id="CHEBI:49883"/>
        <label>3</label>
    </ligand>
</feature>
<keyword evidence="10 12" id="KW-0411">Iron-sulfur</keyword>
<evidence type="ECO:0000259" key="14">
    <source>
        <dbReference type="PROSITE" id="PS51379"/>
    </source>
</evidence>
<dbReference type="Pfam" id="PF09163">
    <property type="entry name" value="Form-deh_trans"/>
    <property type="match status" value="1"/>
</dbReference>
<dbReference type="InterPro" id="IPR006470">
    <property type="entry name" value="Formate_DH_bsu_Proteobacteria"/>
</dbReference>
<dbReference type="InterPro" id="IPR015246">
    <property type="entry name" value="Formate_DH_TM"/>
</dbReference>
<feature type="domain" description="4Fe-4S ferredoxin-type" evidence="14">
    <location>
        <begin position="124"/>
        <end position="153"/>
    </location>
</feature>
<dbReference type="InterPro" id="IPR051555">
    <property type="entry name" value="FDH_Electron_Transfer_Unit"/>
</dbReference>
<dbReference type="InterPro" id="IPR017896">
    <property type="entry name" value="4Fe4S_Fe-S-bd"/>
</dbReference>
<evidence type="ECO:0000313" key="15">
    <source>
        <dbReference type="EMBL" id="ASR90982.1"/>
    </source>
</evidence>
<evidence type="ECO:0000256" key="9">
    <source>
        <dbReference type="ARBA" id="ARBA00023004"/>
    </source>
</evidence>
<evidence type="ECO:0000256" key="1">
    <source>
        <dbReference type="ARBA" id="ARBA00004236"/>
    </source>
</evidence>
<feature type="binding site" evidence="12">
    <location>
        <position position="163"/>
    </location>
    <ligand>
        <name>[4Fe-4S] cluster</name>
        <dbReference type="ChEBI" id="CHEBI:49883"/>
        <label>2</label>
    </ligand>
</feature>
<feature type="binding site" evidence="12">
    <location>
        <position position="41"/>
    </location>
    <ligand>
        <name>[4Fe-4S] cluster</name>
        <dbReference type="ChEBI" id="CHEBI:49883"/>
        <label>1</label>
    </ligand>
</feature>
<protein>
    <submittedName>
        <fullName evidence="15">Formate dehydrogenase subunit beta</fullName>
    </submittedName>
</protein>
<keyword evidence="7" id="KW-0677">Repeat</keyword>
<comment type="cofactor">
    <cofactor evidence="12">
        <name>[4Fe-4S] cluster</name>
        <dbReference type="ChEBI" id="CHEBI:49883"/>
    </cofactor>
    <text evidence="12">Binds 4 [4Fe-4S] clusters per subunit.</text>
</comment>
<dbReference type="PANTHER" id="PTHR43545:SF6">
    <property type="entry name" value="FORMATE DEHYDROGENASE, NITRATE-INDUCIBLE, IRON-SULFUR SUBUNIT"/>
    <property type="match status" value="1"/>
</dbReference>
<evidence type="ECO:0000256" key="2">
    <source>
        <dbReference type="ARBA" id="ARBA00022448"/>
    </source>
</evidence>
<dbReference type="RefSeq" id="WP_094197937.1">
    <property type="nucleotide sequence ID" value="NZ_CP021641.1"/>
</dbReference>
<feature type="binding site" evidence="12">
    <location>
        <position position="100"/>
    </location>
    <ligand>
        <name>[4Fe-4S] cluster</name>
        <dbReference type="ChEBI" id="CHEBI:49883"/>
        <label>3</label>
    </ligand>
</feature>
<keyword evidence="6 12" id="KW-0479">Metal-binding</keyword>
<dbReference type="GO" id="GO:0051539">
    <property type="term" value="F:4 iron, 4 sulfur cluster binding"/>
    <property type="evidence" value="ECO:0007669"/>
    <property type="project" value="UniProtKB-KW"/>
</dbReference>
<feature type="binding site" evidence="12">
    <location>
        <position position="112"/>
    </location>
    <ligand>
        <name>[4Fe-4S] cluster</name>
        <dbReference type="ChEBI" id="CHEBI:49883"/>
        <label>4</label>
    </ligand>
</feature>
<dbReference type="PROSITE" id="PS00198">
    <property type="entry name" value="4FE4S_FER_1"/>
    <property type="match status" value="1"/>
</dbReference>
<dbReference type="Gene3D" id="1.20.5.480">
    <property type="entry name" value="Single helix bin"/>
    <property type="match status" value="1"/>
</dbReference>
<keyword evidence="8" id="KW-0249">Electron transport</keyword>
<evidence type="ECO:0000256" key="11">
    <source>
        <dbReference type="ARBA" id="ARBA00023136"/>
    </source>
</evidence>
<keyword evidence="3" id="KW-1003">Cell membrane</keyword>
<feature type="binding site" evidence="12">
    <location>
        <position position="160"/>
    </location>
    <ligand>
        <name>[4Fe-4S] cluster</name>
        <dbReference type="ChEBI" id="CHEBI:49883"/>
        <label>2</label>
    </ligand>
</feature>
<feature type="region of interest" description="Disordered" evidence="13">
    <location>
        <begin position="1"/>
        <end position="24"/>
    </location>
</feature>
<dbReference type="EMBL" id="CP021641">
    <property type="protein sequence ID" value="ASR90982.1"/>
    <property type="molecule type" value="Genomic_DNA"/>
</dbReference>
<feature type="binding site" evidence="12">
    <location>
        <position position="108"/>
    </location>
    <ligand>
        <name>[4Fe-4S] cluster</name>
        <dbReference type="ChEBI" id="CHEBI:49883"/>
        <label>3</label>
    </ligand>
</feature>
<evidence type="ECO:0000256" key="7">
    <source>
        <dbReference type="ARBA" id="ARBA00022737"/>
    </source>
</evidence>
<proteinExistence type="predicted"/>
<feature type="binding site" evidence="12">
    <location>
        <position position="175"/>
    </location>
    <ligand>
        <name>[4Fe-4S] cluster</name>
        <dbReference type="ChEBI" id="CHEBI:49883"/>
        <label>2</label>
    </ligand>
</feature>
<dbReference type="GO" id="GO:0015944">
    <property type="term" value="P:formate oxidation"/>
    <property type="evidence" value="ECO:0007669"/>
    <property type="project" value="InterPro"/>
</dbReference>
<evidence type="ECO:0000256" key="3">
    <source>
        <dbReference type="ARBA" id="ARBA00022475"/>
    </source>
</evidence>
<dbReference type="AlphaFoldDB" id="A0AB33CYI5"/>
<evidence type="ECO:0000256" key="8">
    <source>
        <dbReference type="ARBA" id="ARBA00022982"/>
    </source>
</evidence>
<feature type="binding site" evidence="12">
    <location>
        <position position="38"/>
    </location>
    <ligand>
        <name>[4Fe-4S] cluster</name>
        <dbReference type="ChEBI" id="CHEBI:49883"/>
        <label>1</label>
    </ligand>
</feature>
<dbReference type="SUPFAM" id="SSF54862">
    <property type="entry name" value="4Fe-4S ferredoxins"/>
    <property type="match status" value="1"/>
</dbReference>
<dbReference type="PIRSF" id="PIRSF036298">
    <property type="entry name" value="FDH_4Fe4S"/>
    <property type="match status" value="1"/>
</dbReference>
<evidence type="ECO:0000256" key="6">
    <source>
        <dbReference type="ARBA" id="ARBA00022723"/>
    </source>
</evidence>
<dbReference type="CDD" id="cd10558">
    <property type="entry name" value="FDH-N"/>
    <property type="match status" value="1"/>
</dbReference>
<accession>A0AB33CYI5</accession>
<dbReference type="GO" id="GO:0046872">
    <property type="term" value="F:metal ion binding"/>
    <property type="evidence" value="ECO:0007669"/>
    <property type="project" value="UniProtKB-KW"/>
</dbReference>
<comment type="subcellular location">
    <subcellularLocation>
        <location evidence="1">Cell membrane</location>
    </subcellularLocation>
</comment>
<dbReference type="Proteomes" id="UP000214561">
    <property type="component" value="Chromosome"/>
</dbReference>
<dbReference type="InterPro" id="IPR014603">
    <property type="entry name" value="Formate_DH_Fe-S_su"/>
</dbReference>
<keyword evidence="11" id="KW-0472">Membrane</keyword>
<dbReference type="PROSITE" id="PS51379">
    <property type="entry name" value="4FE4S_FER_2"/>
    <property type="match status" value="3"/>
</dbReference>
<feature type="binding site" evidence="12">
    <location>
        <position position="133"/>
    </location>
    <ligand>
        <name>[4Fe-4S] cluster</name>
        <dbReference type="ChEBI" id="CHEBI:49883"/>
        <label>4</label>
    </ligand>
</feature>
<feature type="binding site" evidence="12">
    <location>
        <position position="179"/>
    </location>
    <ligand>
        <name>[4Fe-4S] cluster</name>
        <dbReference type="ChEBI" id="CHEBI:49883"/>
        <label>1</label>
    </ligand>
</feature>
<keyword evidence="2" id="KW-0813">Transport</keyword>
<keyword evidence="4 12" id="KW-0004">4Fe-4S</keyword>
<gene>
    <name evidence="15" type="primary">fdxH</name>
    <name evidence="15" type="ORF">AFA_16840</name>
</gene>
<reference evidence="15 16" key="1">
    <citation type="submission" date="2017-05" db="EMBL/GenBank/DDBJ databases">
        <authorList>
            <person name="Qiu J.G."/>
            <person name="He J."/>
        </authorList>
    </citation>
    <scope>NUCLEOTIDE SEQUENCE [LARGE SCALE GENOMIC DNA]</scope>
    <source>
        <strain evidence="15 16">JQ135</strain>
    </source>
</reference>
<dbReference type="GO" id="GO:0005886">
    <property type="term" value="C:plasma membrane"/>
    <property type="evidence" value="ECO:0007669"/>
    <property type="project" value="UniProtKB-SubCell"/>
</dbReference>
<dbReference type="PANTHER" id="PTHR43545">
    <property type="entry name" value="FORMATE DEHYDROGENASE, NITRATE-INDUCIBLE, IRON-SULFUR SUBUNIT"/>
    <property type="match status" value="1"/>
</dbReference>
<feature type="binding site" evidence="12">
    <location>
        <position position="139"/>
    </location>
    <ligand>
        <name>[4Fe-4S] cluster</name>
        <dbReference type="ChEBI" id="CHEBI:49883"/>
        <label>4</label>
    </ligand>
</feature>
<dbReference type="KEGG" id="afq:AFA_16840"/>
<keyword evidence="9 12" id="KW-0408">Iron</keyword>
<feature type="domain" description="4Fe-4S ferredoxin-type" evidence="14">
    <location>
        <begin position="91"/>
        <end position="123"/>
    </location>
</feature>
<dbReference type="Gene3D" id="3.30.70.20">
    <property type="match status" value="2"/>
</dbReference>
<name>A0AB33CYI5_ALCFA</name>
<dbReference type="InterPro" id="IPR017900">
    <property type="entry name" value="4Fe4S_Fe_S_CS"/>
</dbReference>
<dbReference type="Pfam" id="PF13247">
    <property type="entry name" value="Fer4_11"/>
    <property type="match status" value="1"/>
</dbReference>
<dbReference type="InterPro" id="IPR038384">
    <property type="entry name" value="Formate_DH_C_sf"/>
</dbReference>
<dbReference type="GO" id="GO:0045333">
    <property type="term" value="P:cellular respiration"/>
    <property type="evidence" value="ECO:0007669"/>
    <property type="project" value="InterPro"/>
</dbReference>
<evidence type="ECO:0000256" key="13">
    <source>
        <dbReference type="SAM" id="MobiDB-lite"/>
    </source>
</evidence>
<keyword evidence="5" id="KW-0812">Transmembrane</keyword>
<feature type="binding site" evidence="12">
    <location>
        <position position="48"/>
    </location>
    <ligand>
        <name>[4Fe-4S] cluster</name>
        <dbReference type="ChEBI" id="CHEBI:49883"/>
        <label>2</label>
    </ligand>
</feature>
<evidence type="ECO:0000313" key="16">
    <source>
        <dbReference type="Proteomes" id="UP000214561"/>
    </source>
</evidence>
<feature type="binding site" evidence="12">
    <location>
        <position position="136"/>
    </location>
    <ligand>
        <name>[4Fe-4S] cluster</name>
        <dbReference type="ChEBI" id="CHEBI:49883"/>
        <label>4</label>
    </ligand>
</feature>
<evidence type="ECO:0000256" key="10">
    <source>
        <dbReference type="ARBA" id="ARBA00023014"/>
    </source>
</evidence>
<evidence type="ECO:0000256" key="12">
    <source>
        <dbReference type="PIRSR" id="PIRSR036298-50"/>
    </source>
</evidence>
<feature type="domain" description="4Fe-4S ferredoxin-type" evidence="14">
    <location>
        <begin position="29"/>
        <end position="48"/>
    </location>
</feature>
<evidence type="ECO:0000256" key="4">
    <source>
        <dbReference type="ARBA" id="ARBA00022485"/>
    </source>
</evidence>
<feature type="binding site" evidence="12">
    <location>
        <position position="143"/>
    </location>
    <ligand>
        <name>[4Fe-4S] cluster</name>
        <dbReference type="ChEBI" id="CHEBI:49883"/>
        <label>3</label>
    </ligand>
</feature>
<evidence type="ECO:0000256" key="5">
    <source>
        <dbReference type="ARBA" id="ARBA00022692"/>
    </source>
</evidence>
<organism evidence="15 16">
    <name type="scientific">Alcaligenes faecalis</name>
    <dbReference type="NCBI Taxonomy" id="511"/>
    <lineage>
        <taxon>Bacteria</taxon>
        <taxon>Pseudomonadati</taxon>
        <taxon>Pseudomonadota</taxon>
        <taxon>Betaproteobacteria</taxon>
        <taxon>Burkholderiales</taxon>
        <taxon>Alcaligenaceae</taxon>
        <taxon>Alcaligenes</taxon>
    </lineage>
</organism>